<protein>
    <recommendedName>
        <fullName evidence="4">Death domain-containing protein</fullName>
    </recommendedName>
</protein>
<accession>A0A0B7AZF2</accession>
<dbReference type="AlphaFoldDB" id="A0A0B7AZF2"/>
<dbReference type="EMBL" id="HACG01039564">
    <property type="protein sequence ID" value="CEK86429.1"/>
    <property type="molecule type" value="Transcribed_RNA"/>
</dbReference>
<sequence>MYSDTTGRIKECKPLTNCEQLNRCTIVRSNGEADNVCGKEVKDLNNCEELHPTSSSASISTTFTITIVAGVAILFILILIVLIFFLRRQRLRRLMNQRVLSEMEMQQLHQKIIKETDRSPEFCKKVLSTSCSFIEERIDRQIWGLAQELFRTSRKQGHFEQIVSKYKDSQARYTVCGYLQEWKLLKGETRDSVTELFRCLRHIKRDDIVNEICMCMKDDSEYHKQCQDSHSSCNRATLKDECVYAFFPCCYQKRDNTSSVPDAVVVESDADASEAGAKLLAIASDDLDHDEGVNTGGVGGVLTPCSYCSAHPSPSAPELEDVSNGFPSMENVKYSRQFSQPVQATS</sequence>
<organism evidence="3">
    <name type="scientific">Arion vulgaris</name>
    <dbReference type="NCBI Taxonomy" id="1028688"/>
    <lineage>
        <taxon>Eukaryota</taxon>
        <taxon>Metazoa</taxon>
        <taxon>Spiralia</taxon>
        <taxon>Lophotrochozoa</taxon>
        <taxon>Mollusca</taxon>
        <taxon>Gastropoda</taxon>
        <taxon>Heterobranchia</taxon>
        <taxon>Euthyneura</taxon>
        <taxon>Panpulmonata</taxon>
        <taxon>Eupulmonata</taxon>
        <taxon>Stylommatophora</taxon>
        <taxon>Helicina</taxon>
        <taxon>Arionoidea</taxon>
        <taxon>Arionidae</taxon>
        <taxon>Arion</taxon>
    </lineage>
</organism>
<keyword evidence="1" id="KW-0812">Transmembrane</keyword>
<name>A0A0B7AZF2_9EUPU</name>
<evidence type="ECO:0008006" key="4">
    <source>
        <dbReference type="Google" id="ProtNLM"/>
    </source>
</evidence>
<evidence type="ECO:0000256" key="1">
    <source>
        <dbReference type="SAM" id="Phobius"/>
    </source>
</evidence>
<keyword evidence="1" id="KW-1133">Transmembrane helix</keyword>
<proteinExistence type="predicted"/>
<dbReference type="EMBL" id="HACG01039563">
    <property type="protein sequence ID" value="CEK86428.1"/>
    <property type="molecule type" value="Transcribed_RNA"/>
</dbReference>
<evidence type="ECO:0000313" key="3">
    <source>
        <dbReference type="EMBL" id="CEK86429.1"/>
    </source>
</evidence>
<reference evidence="3" key="1">
    <citation type="submission" date="2014-12" db="EMBL/GenBank/DDBJ databases">
        <title>Insight into the proteome of Arion vulgaris.</title>
        <authorList>
            <person name="Aradska J."/>
            <person name="Bulat T."/>
            <person name="Smidak R."/>
            <person name="Sarate P."/>
            <person name="Gangsoo J."/>
            <person name="Sialana F."/>
            <person name="Bilban M."/>
            <person name="Lubec G."/>
        </authorList>
    </citation>
    <scope>NUCLEOTIDE SEQUENCE</scope>
    <source>
        <tissue evidence="3">Skin</tissue>
    </source>
</reference>
<keyword evidence="1" id="KW-0472">Membrane</keyword>
<evidence type="ECO:0000313" key="2">
    <source>
        <dbReference type="EMBL" id="CEK86428.1"/>
    </source>
</evidence>
<gene>
    <name evidence="3" type="primary">ORF153644</name>
    <name evidence="2" type="synonym">ORF153638</name>
</gene>
<feature type="transmembrane region" description="Helical" evidence="1">
    <location>
        <begin position="63"/>
        <end position="86"/>
    </location>
</feature>